<keyword evidence="3" id="KW-1185">Reference proteome</keyword>
<accession>A0A922HRP7</accession>
<evidence type="ECO:0000313" key="2">
    <source>
        <dbReference type="EMBL" id="KAH9497734.1"/>
    </source>
</evidence>
<feature type="compositionally biased region" description="Acidic residues" evidence="1">
    <location>
        <begin position="354"/>
        <end position="365"/>
    </location>
</feature>
<comment type="caution">
    <text evidence="2">The sequence shown here is derived from an EMBL/GenBank/DDBJ whole genome shotgun (WGS) entry which is preliminary data.</text>
</comment>
<dbReference type="EMBL" id="ASGP02000007">
    <property type="protein sequence ID" value="KAH9497734.1"/>
    <property type="molecule type" value="Genomic_DNA"/>
</dbReference>
<gene>
    <name evidence="2" type="ORF">DERF_013696</name>
</gene>
<reference evidence="2" key="1">
    <citation type="submission" date="2013-05" db="EMBL/GenBank/DDBJ databases">
        <authorList>
            <person name="Yim A.K.Y."/>
            <person name="Chan T.F."/>
            <person name="Ji K.M."/>
            <person name="Liu X.Y."/>
            <person name="Zhou J.W."/>
            <person name="Li R.Q."/>
            <person name="Yang K.Y."/>
            <person name="Li J."/>
            <person name="Li M."/>
            <person name="Law P.T.W."/>
            <person name="Wu Y.L."/>
            <person name="Cai Z.L."/>
            <person name="Qin H."/>
            <person name="Bao Y."/>
            <person name="Leung R.K.K."/>
            <person name="Ng P.K.S."/>
            <person name="Zou J."/>
            <person name="Zhong X.J."/>
            <person name="Ran P.X."/>
            <person name="Zhong N.S."/>
            <person name="Liu Z.G."/>
            <person name="Tsui S.K.W."/>
        </authorList>
    </citation>
    <scope>NUCLEOTIDE SEQUENCE</scope>
    <source>
        <strain evidence="2">Derf</strain>
        <tissue evidence="2">Whole organism</tissue>
    </source>
</reference>
<feature type="region of interest" description="Disordered" evidence="1">
    <location>
        <begin position="350"/>
        <end position="375"/>
    </location>
</feature>
<evidence type="ECO:0000313" key="3">
    <source>
        <dbReference type="Proteomes" id="UP000790347"/>
    </source>
</evidence>
<dbReference type="AlphaFoldDB" id="A0A922HRP7"/>
<protein>
    <submittedName>
        <fullName evidence="2">Uncharacterized protein</fullName>
    </submittedName>
</protein>
<evidence type="ECO:0000256" key="1">
    <source>
        <dbReference type="SAM" id="MobiDB-lite"/>
    </source>
</evidence>
<reference evidence="2" key="2">
    <citation type="journal article" date="2022" name="Res Sq">
        <title>Comparative Genomics Reveals Insights into the Divergent Evolution of Astigmatic Mites and Household Pest Adaptations.</title>
        <authorList>
            <person name="Xiong Q."/>
            <person name="Wan A.T.-Y."/>
            <person name="Liu X.-Y."/>
            <person name="Fung C.S.-H."/>
            <person name="Xiao X."/>
            <person name="Malainual N."/>
            <person name="Hou J."/>
            <person name="Wang L."/>
            <person name="Wang M."/>
            <person name="Yang K."/>
            <person name="Cui Y."/>
            <person name="Leung E."/>
            <person name="Nong W."/>
            <person name="Shin S.-K."/>
            <person name="Au S."/>
            <person name="Jeong K.Y."/>
            <person name="Chew F.T."/>
            <person name="Hui J."/>
            <person name="Leung T.F."/>
            <person name="Tungtrongchitr A."/>
            <person name="Zhong N."/>
            <person name="Liu Z."/>
            <person name="Tsui S."/>
        </authorList>
    </citation>
    <scope>NUCLEOTIDE SEQUENCE</scope>
    <source>
        <strain evidence="2">Derf</strain>
        <tissue evidence="2">Whole organism</tissue>
    </source>
</reference>
<sequence length="748" mass="88115">MDNCHKVRVYYDFPILFDYLKDVKKENKIQSSSSFCHHRRCHRKTNISHSKCRTKHEDKNIRHDHIDHSKKINSISFTRKIIDIHNDDEISSQSSTTSDYFVSQNIHSPHIMSIDNGRAYNLIVDQKNKRITSNSQNKARLLSTDGTKMLYLVNHSIDQTVVDKSTFFISKKLLNDHDEMMMMMMMKQQSYNKQIKSNVSRNKLTKIFRPRLFEQNKSDKYQTTTTTNPQHCHRSIREFNDGIITNNNKNNTQMMENFDHTENFDTYLFSQLNIDENEYKMLPPTPAIENRTIGKNDLRKNVKNNSIIINNDNKEDDDDQIENGVKSTTTKTTTTVNNISLIQSSSIIDNTLMNDDDDDDDVDDNDDKKQNSIHQNQLIDDESIVLLNELLSKTFENNTFESSSSSSSLSITIPNWEELCERIYRFNGYRIITDIIYNPKLNDHQLDYYHYNDDWHTPSLQSLIDSSTCCSSLSTIGNNDNREFSKQQQQQQINFTTNIFVNQTFNNNNNAANKSMIEMNTTEEQILMKNFDIEKFIFDQSKRIFLLRENILAINNRMVVNLKEIIEQLMYDTNYLPITSQRMLLFDLCKEKIIELFPMDLNVNMNNDDQHTNDSPTLMIPLKMQKIIWPSDFNIFAQIVYDRIKRLILPNHDQSTSNNNDDDDGDETTNVIYTKQKRIGLMAFCRQQRKLDFVDRLLYHEMLNEQPQWLWSYFSPEMMKQIKNELCNTIMDDIINNCIYEQCIRIIS</sequence>
<dbReference type="Proteomes" id="UP000790347">
    <property type="component" value="Unassembled WGS sequence"/>
</dbReference>
<organism evidence="2 3">
    <name type="scientific">Dermatophagoides farinae</name>
    <name type="common">American house dust mite</name>
    <dbReference type="NCBI Taxonomy" id="6954"/>
    <lineage>
        <taxon>Eukaryota</taxon>
        <taxon>Metazoa</taxon>
        <taxon>Ecdysozoa</taxon>
        <taxon>Arthropoda</taxon>
        <taxon>Chelicerata</taxon>
        <taxon>Arachnida</taxon>
        <taxon>Acari</taxon>
        <taxon>Acariformes</taxon>
        <taxon>Sarcoptiformes</taxon>
        <taxon>Astigmata</taxon>
        <taxon>Psoroptidia</taxon>
        <taxon>Analgoidea</taxon>
        <taxon>Pyroglyphidae</taxon>
        <taxon>Dermatophagoidinae</taxon>
        <taxon>Dermatophagoides</taxon>
    </lineage>
</organism>
<proteinExistence type="predicted"/>
<name>A0A922HRP7_DERFA</name>